<keyword evidence="2" id="KW-1185">Reference proteome</keyword>
<dbReference type="AlphaFoldDB" id="A0A4Y2R5F3"/>
<organism evidence="1 2">
    <name type="scientific">Araneus ventricosus</name>
    <name type="common">Orbweaver spider</name>
    <name type="synonym">Epeira ventricosa</name>
    <dbReference type="NCBI Taxonomy" id="182803"/>
    <lineage>
        <taxon>Eukaryota</taxon>
        <taxon>Metazoa</taxon>
        <taxon>Ecdysozoa</taxon>
        <taxon>Arthropoda</taxon>
        <taxon>Chelicerata</taxon>
        <taxon>Arachnida</taxon>
        <taxon>Araneae</taxon>
        <taxon>Araneomorphae</taxon>
        <taxon>Entelegynae</taxon>
        <taxon>Araneoidea</taxon>
        <taxon>Araneidae</taxon>
        <taxon>Araneus</taxon>
    </lineage>
</organism>
<dbReference type="Proteomes" id="UP000499080">
    <property type="component" value="Unassembled WGS sequence"/>
</dbReference>
<accession>A0A4Y2R5F3</accession>
<sequence>MRGAETLMTYLDVISFIQLSKLIQWLGLGNGIKVLPHRDAEFFRFLSKMEGVQETFDNVSRCHKLSYEVKAVEIDPVVGAGKRYQGSSP</sequence>
<name>A0A4Y2R5F3_ARAVE</name>
<dbReference type="EMBL" id="BGPR01015806">
    <property type="protein sequence ID" value="GBN70670.1"/>
    <property type="molecule type" value="Genomic_DNA"/>
</dbReference>
<evidence type="ECO:0000313" key="2">
    <source>
        <dbReference type="Proteomes" id="UP000499080"/>
    </source>
</evidence>
<gene>
    <name evidence="1" type="ORF">AVEN_137005_1</name>
</gene>
<evidence type="ECO:0000313" key="1">
    <source>
        <dbReference type="EMBL" id="GBN70670.1"/>
    </source>
</evidence>
<proteinExistence type="predicted"/>
<protein>
    <submittedName>
        <fullName evidence="1">Uncharacterized protein</fullName>
    </submittedName>
</protein>
<comment type="caution">
    <text evidence="1">The sequence shown here is derived from an EMBL/GenBank/DDBJ whole genome shotgun (WGS) entry which is preliminary data.</text>
</comment>
<reference evidence="1 2" key="1">
    <citation type="journal article" date="2019" name="Sci. Rep.">
        <title>Orb-weaving spider Araneus ventricosus genome elucidates the spidroin gene catalogue.</title>
        <authorList>
            <person name="Kono N."/>
            <person name="Nakamura H."/>
            <person name="Ohtoshi R."/>
            <person name="Moran D.A.P."/>
            <person name="Shinohara A."/>
            <person name="Yoshida Y."/>
            <person name="Fujiwara M."/>
            <person name="Mori M."/>
            <person name="Tomita M."/>
            <person name="Arakawa K."/>
        </authorList>
    </citation>
    <scope>NUCLEOTIDE SEQUENCE [LARGE SCALE GENOMIC DNA]</scope>
</reference>